<evidence type="ECO:0000259" key="1">
    <source>
        <dbReference type="Pfam" id="PF01408"/>
    </source>
</evidence>
<feature type="domain" description="Gfo/Idh/MocA-like oxidoreductase N-terminal" evidence="1">
    <location>
        <begin position="20"/>
        <end position="101"/>
    </location>
</feature>
<protein>
    <submittedName>
        <fullName evidence="3">Gfo/Idh/MocA family oxidoreductase</fullName>
    </submittedName>
</protein>
<evidence type="ECO:0000313" key="4">
    <source>
        <dbReference type="Proteomes" id="UP001220530"/>
    </source>
</evidence>
<dbReference type="Gene3D" id="3.30.360.10">
    <property type="entry name" value="Dihydrodipicolinate Reductase, domain 2"/>
    <property type="match status" value="1"/>
</dbReference>
<dbReference type="RefSeq" id="WP_282218739.1">
    <property type="nucleotide sequence ID" value="NZ_CP118246.1"/>
</dbReference>
<evidence type="ECO:0000313" key="3">
    <source>
        <dbReference type="EMBL" id="WDR02334.1"/>
    </source>
</evidence>
<dbReference type="Pfam" id="PF22725">
    <property type="entry name" value="GFO_IDH_MocA_C3"/>
    <property type="match status" value="1"/>
</dbReference>
<dbReference type="Pfam" id="PF01408">
    <property type="entry name" value="GFO_IDH_MocA"/>
    <property type="match status" value="1"/>
</dbReference>
<dbReference type="PANTHER" id="PTHR43377:SF1">
    <property type="entry name" value="BILIVERDIN REDUCTASE A"/>
    <property type="match status" value="1"/>
</dbReference>
<dbReference type="SUPFAM" id="SSF55347">
    <property type="entry name" value="Glyceraldehyde-3-phosphate dehydrogenase-like, C-terminal domain"/>
    <property type="match status" value="1"/>
</dbReference>
<reference evidence="3 4" key="1">
    <citation type="submission" date="2023-02" db="EMBL/GenBank/DDBJ databases">
        <title>Devosia algicola sp. nov., isolated from the phycosphere of marine algae.</title>
        <authorList>
            <person name="Kim J.M."/>
            <person name="Lee J.K."/>
            <person name="Choi B.J."/>
            <person name="Bayburt H."/>
            <person name="Jeon C.O."/>
        </authorList>
    </citation>
    <scope>NUCLEOTIDE SEQUENCE [LARGE SCALE GENOMIC DNA]</scope>
    <source>
        <strain evidence="3 4">G20-9</strain>
    </source>
</reference>
<dbReference type="Gene3D" id="3.40.50.720">
    <property type="entry name" value="NAD(P)-binding Rossmann-like Domain"/>
    <property type="match status" value="1"/>
</dbReference>
<dbReference type="SUPFAM" id="SSF51735">
    <property type="entry name" value="NAD(P)-binding Rossmann-fold domains"/>
    <property type="match status" value="1"/>
</dbReference>
<sequence length="269" mass="29308">MPAALPRACTCPIWSRWQTLSSLRGVASKTGHNAASTAKRFGASYCTTDHWEVLHDPDIDAVIIATRHNTHASLALDALRAGKHVLVEKPLALEQTEIAEIEAFYSGGAQPKPLLLTGFNRRFSPFLERISAGVAGRSNPMIINYRMNAGYIPLDHWVHGPEGGGRNRGEACHIYDLCTFVTQSEVLSVDAKSIVPATEFYSASDNFVATMQFRDGTVATLTYTASGSTEFPKEAMEIYVDGNIFSLDEYRSLKLVGARGENIEAPQGG</sequence>
<organism evidence="3 4">
    <name type="scientific">Devosia algicola</name>
    <dbReference type="NCBI Taxonomy" id="3026418"/>
    <lineage>
        <taxon>Bacteria</taxon>
        <taxon>Pseudomonadati</taxon>
        <taxon>Pseudomonadota</taxon>
        <taxon>Alphaproteobacteria</taxon>
        <taxon>Hyphomicrobiales</taxon>
        <taxon>Devosiaceae</taxon>
        <taxon>Devosia</taxon>
    </lineage>
</organism>
<dbReference type="InterPro" id="IPR000683">
    <property type="entry name" value="Gfo/Idh/MocA-like_OxRdtase_N"/>
</dbReference>
<dbReference type="InterPro" id="IPR055170">
    <property type="entry name" value="GFO_IDH_MocA-like_dom"/>
</dbReference>
<feature type="domain" description="GFO/IDH/MocA-like oxidoreductase" evidence="2">
    <location>
        <begin position="129"/>
        <end position="239"/>
    </location>
</feature>
<accession>A0ABY7YMQ6</accession>
<dbReference type="Proteomes" id="UP001220530">
    <property type="component" value="Chromosome"/>
</dbReference>
<keyword evidence="4" id="KW-1185">Reference proteome</keyword>
<dbReference type="EMBL" id="CP118246">
    <property type="protein sequence ID" value="WDR02334.1"/>
    <property type="molecule type" value="Genomic_DNA"/>
</dbReference>
<proteinExistence type="predicted"/>
<gene>
    <name evidence="3" type="ORF">PSQ19_17180</name>
</gene>
<dbReference type="InterPro" id="IPR051450">
    <property type="entry name" value="Gfo/Idh/MocA_Oxidoreductases"/>
</dbReference>
<dbReference type="InterPro" id="IPR036291">
    <property type="entry name" value="NAD(P)-bd_dom_sf"/>
</dbReference>
<dbReference type="PANTHER" id="PTHR43377">
    <property type="entry name" value="BILIVERDIN REDUCTASE A"/>
    <property type="match status" value="1"/>
</dbReference>
<evidence type="ECO:0000259" key="2">
    <source>
        <dbReference type="Pfam" id="PF22725"/>
    </source>
</evidence>
<name>A0ABY7YMQ6_9HYPH</name>